<evidence type="ECO:0000313" key="2">
    <source>
        <dbReference type="Proteomes" id="UP001243330"/>
    </source>
</evidence>
<name>A0AAD9E736_9PEZI</name>
<accession>A0AAD9E736</accession>
<keyword evidence="2" id="KW-1185">Reference proteome</keyword>
<comment type="caution">
    <text evidence="1">The sequence shown here is derived from an EMBL/GenBank/DDBJ whole genome shotgun (WGS) entry which is preliminary data.</text>
</comment>
<organism evidence="1 2">
    <name type="scientific">Colletotrichum chrysophilum</name>
    <dbReference type="NCBI Taxonomy" id="1836956"/>
    <lineage>
        <taxon>Eukaryota</taxon>
        <taxon>Fungi</taxon>
        <taxon>Dikarya</taxon>
        <taxon>Ascomycota</taxon>
        <taxon>Pezizomycotina</taxon>
        <taxon>Sordariomycetes</taxon>
        <taxon>Hypocreomycetidae</taxon>
        <taxon>Glomerellales</taxon>
        <taxon>Glomerellaceae</taxon>
        <taxon>Colletotrichum</taxon>
        <taxon>Colletotrichum gloeosporioides species complex</taxon>
    </lineage>
</organism>
<dbReference type="AlphaFoldDB" id="A0AAD9E736"/>
<reference evidence="1" key="1">
    <citation type="submission" date="2023-01" db="EMBL/GenBank/DDBJ databases">
        <title>Colletotrichum chrysophilum M932 genome sequence.</title>
        <authorList>
            <person name="Baroncelli R."/>
        </authorList>
    </citation>
    <scope>NUCLEOTIDE SEQUENCE</scope>
    <source>
        <strain evidence="1">M932</strain>
    </source>
</reference>
<evidence type="ECO:0000313" key="1">
    <source>
        <dbReference type="EMBL" id="KAK1837810.1"/>
    </source>
</evidence>
<protein>
    <submittedName>
        <fullName evidence="1">Uncharacterized protein</fullName>
    </submittedName>
</protein>
<dbReference type="Proteomes" id="UP001243330">
    <property type="component" value="Unassembled WGS sequence"/>
</dbReference>
<sequence length="97" mass="10684">MGQSAIERVPSSAPPYQRGRYPPAAAAAASLLVVPTGRCEYMLLPSKLEVLALPARRYHQSINQDEEGETVKVKRFEEVAGDMNLPRLPPKLQVNGR</sequence>
<gene>
    <name evidence="1" type="ORF">CCHR01_19567</name>
</gene>
<proteinExistence type="predicted"/>
<dbReference type="EMBL" id="JAQOWY010001001">
    <property type="protein sequence ID" value="KAK1837810.1"/>
    <property type="molecule type" value="Genomic_DNA"/>
</dbReference>